<dbReference type="InterPro" id="IPR024654">
    <property type="entry name" value="Calcineurin-like_PHP_lpxH"/>
</dbReference>
<dbReference type="GO" id="GO:0046872">
    <property type="term" value="F:metal ion binding"/>
    <property type="evidence" value="ECO:0007669"/>
    <property type="project" value="UniProtKB-KW"/>
</dbReference>
<comment type="cofactor">
    <cofactor evidence="2">
        <name>a divalent metal cation</name>
        <dbReference type="ChEBI" id="CHEBI:60240"/>
    </cofactor>
</comment>
<dbReference type="PANTHER" id="PTHR11124">
    <property type="entry name" value="VACUOLAR SORTING PROTEIN VPS29"/>
    <property type="match status" value="1"/>
</dbReference>
<name>A0A1Z5HPF4_9FIRM</name>
<protein>
    <recommendedName>
        <fullName evidence="2">Phosphoesterase</fullName>
        <ecNumber evidence="2">3.1.4.-</ecNumber>
    </recommendedName>
</protein>
<dbReference type="EC" id="3.1.4.-" evidence="2"/>
<organism evidence="4 5">
    <name type="scientific">Calderihabitans maritimus</name>
    <dbReference type="NCBI Taxonomy" id="1246530"/>
    <lineage>
        <taxon>Bacteria</taxon>
        <taxon>Bacillati</taxon>
        <taxon>Bacillota</taxon>
        <taxon>Clostridia</taxon>
        <taxon>Neomoorellales</taxon>
        <taxon>Calderihabitantaceae</taxon>
        <taxon>Calderihabitans</taxon>
    </lineage>
</organism>
<dbReference type="SUPFAM" id="SSF56300">
    <property type="entry name" value="Metallo-dependent phosphatases"/>
    <property type="match status" value="1"/>
</dbReference>
<evidence type="ECO:0000256" key="1">
    <source>
        <dbReference type="ARBA" id="ARBA00008950"/>
    </source>
</evidence>
<dbReference type="InterPro" id="IPR029052">
    <property type="entry name" value="Metallo-depent_PP-like"/>
</dbReference>
<dbReference type="InterPro" id="IPR041802">
    <property type="entry name" value="MPP_YfcE"/>
</dbReference>
<dbReference type="Pfam" id="PF12850">
    <property type="entry name" value="Metallophos_2"/>
    <property type="match status" value="1"/>
</dbReference>
<dbReference type="CDD" id="cd00841">
    <property type="entry name" value="MPP_YfcE"/>
    <property type="match status" value="1"/>
</dbReference>
<feature type="domain" description="Calcineurin-like phosphoesterase" evidence="3">
    <location>
        <begin position="1"/>
        <end position="164"/>
    </location>
</feature>
<keyword evidence="2" id="KW-0479">Metal-binding</keyword>
<evidence type="ECO:0000256" key="2">
    <source>
        <dbReference type="RuleBase" id="RU362039"/>
    </source>
</evidence>
<dbReference type="GO" id="GO:0016787">
    <property type="term" value="F:hydrolase activity"/>
    <property type="evidence" value="ECO:0007669"/>
    <property type="project" value="UniProtKB-UniRule"/>
</dbReference>
<dbReference type="Proteomes" id="UP000197032">
    <property type="component" value="Unassembled WGS sequence"/>
</dbReference>
<sequence>MKIGVVSDTHGDASTWEKVMNNIFRDVELIVHAGDVLYHGPRNPIVPGYNPARLAEMLNQLPIPLLIARGNCDADVDQLVLEYPLQSSYVFFQHEGRRFLVHHGHGINGEQAQEMAQRFRVDMYISGHTHVPFLDVKEDTVFLNPGSCSLPKDEDKRKTVALVEDRGVTIIDVYREEVFKELSF</sequence>
<dbReference type="NCBIfam" id="NF006988">
    <property type="entry name" value="PRK09453.1"/>
    <property type="match status" value="1"/>
</dbReference>
<dbReference type="Gene3D" id="3.60.21.10">
    <property type="match status" value="1"/>
</dbReference>
<proteinExistence type="inferred from homology"/>
<comment type="caution">
    <text evidence="4">The sequence shown here is derived from an EMBL/GenBank/DDBJ whole genome shotgun (WGS) entry which is preliminary data.</text>
</comment>
<dbReference type="AlphaFoldDB" id="A0A1Z5HPF4"/>
<keyword evidence="5" id="KW-1185">Reference proteome</keyword>
<reference evidence="5" key="1">
    <citation type="journal article" date="2017" name="Appl. Environ. Microbiol.">
        <title>Genomic analysis of Calderihabitans maritimus KKC1, a thermophilic hydrogenogenic carboxydotrophic bacterium isolated from marine sediment.</title>
        <authorList>
            <person name="Omae K."/>
            <person name="Yoneda Y."/>
            <person name="Fukuyama Y."/>
            <person name="Yoshida T."/>
            <person name="Sako Y."/>
        </authorList>
    </citation>
    <scope>NUCLEOTIDE SEQUENCE [LARGE SCALE GENOMIC DNA]</scope>
    <source>
        <strain evidence="5">KKC1</strain>
    </source>
</reference>
<gene>
    <name evidence="4" type="ORF">KKC1_05740</name>
</gene>
<evidence type="ECO:0000259" key="3">
    <source>
        <dbReference type="Pfam" id="PF12850"/>
    </source>
</evidence>
<evidence type="ECO:0000313" key="5">
    <source>
        <dbReference type="Proteomes" id="UP000197032"/>
    </source>
</evidence>
<dbReference type="InterPro" id="IPR000979">
    <property type="entry name" value="Phosphodiesterase_MJ0936/Vps29"/>
</dbReference>
<comment type="similarity">
    <text evidence="1 2">Belongs to the metallophosphoesterase superfamily. YfcE family.</text>
</comment>
<dbReference type="RefSeq" id="WP_088552949.1">
    <property type="nucleotide sequence ID" value="NZ_BDGJ01000017.1"/>
</dbReference>
<accession>A0A1Z5HPF4</accession>
<dbReference type="OrthoDB" id="9800565at2"/>
<dbReference type="EMBL" id="BDGJ01000017">
    <property type="protein sequence ID" value="GAW91412.1"/>
    <property type="molecule type" value="Genomic_DNA"/>
</dbReference>
<evidence type="ECO:0000313" key="4">
    <source>
        <dbReference type="EMBL" id="GAW91412.1"/>
    </source>
</evidence>
<dbReference type="NCBIfam" id="TIGR00040">
    <property type="entry name" value="yfcE"/>
    <property type="match status" value="1"/>
</dbReference>